<dbReference type="PANTHER" id="PTHR21501">
    <property type="entry name" value="PROTEIN FAM-161"/>
    <property type="match status" value="1"/>
</dbReference>
<dbReference type="EMBL" id="KE560502">
    <property type="protein sequence ID" value="EPZ36669.1"/>
    <property type="molecule type" value="Genomic_DNA"/>
</dbReference>
<dbReference type="Proteomes" id="UP000030755">
    <property type="component" value="Unassembled WGS sequence"/>
</dbReference>
<comment type="similarity">
    <text evidence="1">Belongs to the FAM161 family.</text>
</comment>
<accession>A0A075B2V4</accession>
<dbReference type="InterPro" id="IPR019579">
    <property type="entry name" value="FAM161A/B"/>
</dbReference>
<dbReference type="OrthoDB" id="2150121at2759"/>
<feature type="coiled-coil region" evidence="3">
    <location>
        <begin position="246"/>
        <end position="273"/>
    </location>
</feature>
<dbReference type="HOGENOM" id="CLU_555692_0_0_1"/>
<dbReference type="Pfam" id="PF10595">
    <property type="entry name" value="FAM161A_B"/>
    <property type="match status" value="1"/>
</dbReference>
<keyword evidence="5" id="KW-1185">Reference proteome</keyword>
<dbReference type="PANTHER" id="PTHR21501:SF1">
    <property type="entry name" value="PROTEIN FAM-161"/>
    <property type="match status" value="1"/>
</dbReference>
<dbReference type="AlphaFoldDB" id="A0A075B2V4"/>
<reference evidence="4 5" key="1">
    <citation type="journal article" date="2013" name="Curr. Biol.">
        <title>Shared signatures of parasitism and phylogenomics unite Cryptomycota and microsporidia.</title>
        <authorList>
            <person name="James T.Y."/>
            <person name="Pelin A."/>
            <person name="Bonen L."/>
            <person name="Ahrendt S."/>
            <person name="Sain D."/>
            <person name="Corradi N."/>
            <person name="Stajich J.E."/>
        </authorList>
    </citation>
    <scope>NUCLEOTIDE SEQUENCE [LARGE SCALE GENOMIC DNA]</scope>
    <source>
        <strain evidence="4 5">CSF55</strain>
    </source>
</reference>
<proteinExistence type="inferred from homology"/>
<sequence length="491" mass="58732">METHSKFYDPLKYTTHSEQSVIEIEEDPLFQYIQQLKLLNMKNMEKNQRKYSKYIYGLANSDQASQSQQTQVKRDKDVVQEIYDFKPRIETKKPQKQINSEPDDLNIHSRKSLLHRALFHPLTEIQEKVTNEPKKPREFRAYIPKKPEKEYISAKKFQIYMLEVQQREELELKRKFKANPIPSSSITPKMKTKQQAMSAKSMKERQDKLLGDIKPFNLSQYKHKKSHFKIENNSNCQEFKANPVPKFSMEDEQKALEKRKKKIKERAVNLLKQSTLPPRMAMAKTCQDQSKESLTQSCYTFKPEIKKIVPPFKRLQSSFERRLHERRAKRRLNKKFHKSITKEQSLKKVQKDIELDERKMPESRWPFLSSRCKTKSLSSPKFDENQSEVKTTNAFDLFIQKQIQKEENKQLEKRKKEKEQFLYTRKFPQVKIALKKLLGPILEKEKVEENKRKKELKLKDKENTLKYTLDLKIINERLNSKPLLLETFSWK</sequence>
<dbReference type="STRING" id="988480.A0A075B2V4"/>
<organism evidence="4 5">
    <name type="scientific">Rozella allomycis (strain CSF55)</name>
    <dbReference type="NCBI Taxonomy" id="988480"/>
    <lineage>
        <taxon>Eukaryota</taxon>
        <taxon>Fungi</taxon>
        <taxon>Fungi incertae sedis</taxon>
        <taxon>Cryptomycota</taxon>
        <taxon>Cryptomycota incertae sedis</taxon>
        <taxon>Rozella</taxon>
    </lineage>
</organism>
<evidence type="ECO:0000313" key="4">
    <source>
        <dbReference type="EMBL" id="EPZ36669.1"/>
    </source>
</evidence>
<gene>
    <name evidence="4" type="ORF">O9G_003783</name>
</gene>
<protein>
    <submittedName>
        <fullName evidence="4">Uncharacterized protein</fullName>
    </submittedName>
</protein>
<dbReference type="GO" id="GO:0044782">
    <property type="term" value="P:cilium organization"/>
    <property type="evidence" value="ECO:0007669"/>
    <property type="project" value="TreeGrafter"/>
</dbReference>
<keyword evidence="2 3" id="KW-0175">Coiled coil</keyword>
<name>A0A075B2V4_ROZAC</name>
<evidence type="ECO:0000313" key="5">
    <source>
        <dbReference type="Proteomes" id="UP000030755"/>
    </source>
</evidence>
<evidence type="ECO:0000256" key="1">
    <source>
        <dbReference type="ARBA" id="ARBA00006663"/>
    </source>
</evidence>
<dbReference type="GO" id="GO:0005929">
    <property type="term" value="C:cilium"/>
    <property type="evidence" value="ECO:0007669"/>
    <property type="project" value="TreeGrafter"/>
</dbReference>
<feature type="coiled-coil region" evidence="3">
    <location>
        <begin position="399"/>
        <end position="464"/>
    </location>
</feature>
<evidence type="ECO:0000256" key="2">
    <source>
        <dbReference type="ARBA" id="ARBA00023054"/>
    </source>
</evidence>
<evidence type="ECO:0000256" key="3">
    <source>
        <dbReference type="SAM" id="Coils"/>
    </source>
</evidence>
<dbReference type="GO" id="GO:0005856">
    <property type="term" value="C:cytoskeleton"/>
    <property type="evidence" value="ECO:0007669"/>
    <property type="project" value="UniProtKB-ARBA"/>
</dbReference>
<dbReference type="InterPro" id="IPR051655">
    <property type="entry name" value="FAM161"/>
</dbReference>